<feature type="region of interest" description="Disordered" evidence="1">
    <location>
        <begin position="328"/>
        <end position="377"/>
    </location>
</feature>
<keyword evidence="3" id="KW-1185">Reference proteome</keyword>
<sequence>MASLSKWLINNRKARKKAFEAASEFAIKAKPIVQTIQAGYGTYNLEEVIANVSSAADDLDGVATKAIDVVNKIKVVAKAFIPSMQVMGKSAADSAAIFVQFNSIATAAGIGANIVLAYQGVKVLQLIEAHLKDMASSLAAQTALMAQENFPRYVYDMISERIAQTSQDTLCDHWFFVYHPDNDWYPGFFRLIQKEPMGPEFCGYTNQIDTAFAFMLASRKRIERRELRAKEKGRMVRPTKLHLLIPAYQPLLIFEALKIPEQIGDFVMEGRIHNNRAFVWLHLPIDQRHYVQDIGHFEPPDQGWFGWAMSEIGLADKPPKLGEFRVLGTRQGSIASQEEDPDLPNDSDGEQEAVHRATPLQSQHKKHRKRRRGNHGA</sequence>
<comment type="caution">
    <text evidence="2">The sequence shown here is derived from an EMBL/GenBank/DDBJ whole genome shotgun (WGS) entry which is preliminary data.</text>
</comment>
<gene>
    <name evidence="2" type="ORF">EKO27_g9705</name>
</gene>
<feature type="compositionally biased region" description="Basic residues" evidence="1">
    <location>
        <begin position="363"/>
        <end position="377"/>
    </location>
</feature>
<evidence type="ECO:0000256" key="1">
    <source>
        <dbReference type="SAM" id="MobiDB-lite"/>
    </source>
</evidence>
<accession>A0A439CTB2</accession>
<dbReference type="STRING" id="363999.A0A439CTB2"/>
<dbReference type="InterPro" id="IPR046486">
    <property type="entry name" value="DUF6579"/>
</dbReference>
<evidence type="ECO:0000313" key="2">
    <source>
        <dbReference type="EMBL" id="RWA05403.1"/>
    </source>
</evidence>
<proteinExistence type="predicted"/>
<evidence type="ECO:0000313" key="3">
    <source>
        <dbReference type="Proteomes" id="UP000286045"/>
    </source>
</evidence>
<dbReference type="Proteomes" id="UP000286045">
    <property type="component" value="Unassembled WGS sequence"/>
</dbReference>
<organism evidence="2 3">
    <name type="scientific">Xylaria grammica</name>
    <dbReference type="NCBI Taxonomy" id="363999"/>
    <lineage>
        <taxon>Eukaryota</taxon>
        <taxon>Fungi</taxon>
        <taxon>Dikarya</taxon>
        <taxon>Ascomycota</taxon>
        <taxon>Pezizomycotina</taxon>
        <taxon>Sordariomycetes</taxon>
        <taxon>Xylariomycetidae</taxon>
        <taxon>Xylariales</taxon>
        <taxon>Xylariaceae</taxon>
        <taxon>Xylaria</taxon>
    </lineage>
</organism>
<dbReference type="Pfam" id="PF20219">
    <property type="entry name" value="DUF6579"/>
    <property type="match status" value="1"/>
</dbReference>
<name>A0A439CTB2_9PEZI</name>
<reference evidence="2 3" key="1">
    <citation type="submission" date="2018-12" db="EMBL/GenBank/DDBJ databases">
        <title>Draft genome sequence of Xylaria grammica IHI A82.</title>
        <authorList>
            <person name="Buettner E."/>
            <person name="Kellner H."/>
        </authorList>
    </citation>
    <scope>NUCLEOTIDE SEQUENCE [LARGE SCALE GENOMIC DNA]</scope>
    <source>
        <strain evidence="2 3">IHI A82</strain>
    </source>
</reference>
<feature type="compositionally biased region" description="Acidic residues" evidence="1">
    <location>
        <begin position="337"/>
        <end position="351"/>
    </location>
</feature>
<dbReference type="EMBL" id="RYZI01000444">
    <property type="protein sequence ID" value="RWA05403.1"/>
    <property type="molecule type" value="Genomic_DNA"/>
</dbReference>
<protein>
    <submittedName>
        <fullName evidence="2">Uncharacterized protein</fullName>
    </submittedName>
</protein>
<dbReference type="AlphaFoldDB" id="A0A439CTB2"/>